<organism evidence="2 3">
    <name type="scientific">Ancylostoma ceylanicum</name>
    <dbReference type="NCBI Taxonomy" id="53326"/>
    <lineage>
        <taxon>Eukaryota</taxon>
        <taxon>Metazoa</taxon>
        <taxon>Ecdysozoa</taxon>
        <taxon>Nematoda</taxon>
        <taxon>Chromadorea</taxon>
        <taxon>Rhabditida</taxon>
        <taxon>Rhabditina</taxon>
        <taxon>Rhabditomorpha</taxon>
        <taxon>Strongyloidea</taxon>
        <taxon>Ancylostomatidae</taxon>
        <taxon>Ancylostomatinae</taxon>
        <taxon>Ancylostoma</taxon>
    </lineage>
</organism>
<feature type="region of interest" description="Disordered" evidence="1">
    <location>
        <begin position="1"/>
        <end position="67"/>
    </location>
</feature>
<reference evidence="2 3" key="1">
    <citation type="submission" date="2013-05" db="EMBL/GenBank/DDBJ databases">
        <title>Draft genome of the parasitic nematode Anyclostoma ceylanicum.</title>
        <authorList>
            <person name="Mitreva M."/>
        </authorList>
    </citation>
    <scope>NUCLEOTIDE SEQUENCE [LARGE SCALE GENOMIC DNA]</scope>
</reference>
<accession>A0A0D6LKT0</accession>
<protein>
    <submittedName>
        <fullName evidence="2">Uncharacterized protein</fullName>
    </submittedName>
</protein>
<gene>
    <name evidence="2" type="ORF">ANCCEY_12653</name>
</gene>
<evidence type="ECO:0000256" key="1">
    <source>
        <dbReference type="SAM" id="MobiDB-lite"/>
    </source>
</evidence>
<evidence type="ECO:0000313" key="3">
    <source>
        <dbReference type="Proteomes" id="UP000054495"/>
    </source>
</evidence>
<name>A0A0D6LKT0_9BILA</name>
<feature type="compositionally biased region" description="Polar residues" evidence="1">
    <location>
        <begin position="9"/>
        <end position="22"/>
    </location>
</feature>
<dbReference type="Proteomes" id="UP000054495">
    <property type="component" value="Unassembled WGS sequence"/>
</dbReference>
<dbReference type="AlphaFoldDB" id="A0A0D6LKT0"/>
<keyword evidence="3" id="KW-1185">Reference proteome</keyword>
<sequence length="67" mass="7111">MSLLAMRTPVSNERTASLTQRGSDGHEKSVAAEEAALSRDGGMAHQENTRAEQDEGPDEDQPAPGAF</sequence>
<proteinExistence type="predicted"/>
<evidence type="ECO:0000313" key="2">
    <source>
        <dbReference type="EMBL" id="EPB68247.1"/>
    </source>
</evidence>
<dbReference type="EMBL" id="KE125470">
    <property type="protein sequence ID" value="EPB68247.1"/>
    <property type="molecule type" value="Genomic_DNA"/>
</dbReference>